<reference evidence="1 2" key="1">
    <citation type="journal article" date="2019" name="Mol. Ecol. Resour.">
        <title>Chromosome-level genome assembly of Triplophysa tibetana, a fish adapted to the harsh high-altitude environment of the Tibetan Plateau.</title>
        <authorList>
            <person name="Yang X."/>
            <person name="Liu H."/>
            <person name="Ma Z."/>
            <person name="Zou Y."/>
            <person name="Zou M."/>
            <person name="Mao Y."/>
            <person name="Li X."/>
            <person name="Wang H."/>
            <person name="Chen T."/>
            <person name="Wang W."/>
            <person name="Yang R."/>
        </authorList>
    </citation>
    <scope>NUCLEOTIDE SEQUENCE [LARGE SCALE GENOMIC DNA]</scope>
    <source>
        <strain evidence="1">TTIB1903HZAU</strain>
        <tissue evidence="1">Muscle</tissue>
    </source>
</reference>
<dbReference type="AlphaFoldDB" id="A0A5A9PK06"/>
<comment type="caution">
    <text evidence="1">The sequence shown here is derived from an EMBL/GenBank/DDBJ whole genome shotgun (WGS) entry which is preliminary data.</text>
</comment>
<evidence type="ECO:0000313" key="1">
    <source>
        <dbReference type="EMBL" id="KAA0721922.1"/>
    </source>
</evidence>
<organism evidence="1 2">
    <name type="scientific">Triplophysa tibetana</name>
    <dbReference type="NCBI Taxonomy" id="1572043"/>
    <lineage>
        <taxon>Eukaryota</taxon>
        <taxon>Metazoa</taxon>
        <taxon>Chordata</taxon>
        <taxon>Craniata</taxon>
        <taxon>Vertebrata</taxon>
        <taxon>Euteleostomi</taxon>
        <taxon>Actinopterygii</taxon>
        <taxon>Neopterygii</taxon>
        <taxon>Teleostei</taxon>
        <taxon>Ostariophysi</taxon>
        <taxon>Cypriniformes</taxon>
        <taxon>Nemacheilidae</taxon>
        <taxon>Triplophysa</taxon>
    </lineage>
</organism>
<evidence type="ECO:0000313" key="2">
    <source>
        <dbReference type="Proteomes" id="UP000324632"/>
    </source>
</evidence>
<accession>A0A5A9PK06</accession>
<keyword evidence="2" id="KW-1185">Reference proteome</keyword>
<dbReference type="Proteomes" id="UP000324632">
    <property type="component" value="Chromosome 4"/>
</dbReference>
<protein>
    <submittedName>
        <fullName evidence="1">Uncharacterized protein</fullName>
    </submittedName>
</protein>
<gene>
    <name evidence="1" type="ORF">E1301_Tti020544</name>
</gene>
<name>A0A5A9PK06_9TELE</name>
<dbReference type="EMBL" id="SOYY01000004">
    <property type="protein sequence ID" value="KAA0721922.1"/>
    <property type="molecule type" value="Genomic_DNA"/>
</dbReference>
<proteinExistence type="predicted"/>
<sequence length="139" mass="15367">MPHLTVKRNREASFACQQIVRRPTDNQLSLSRLPSSDPIGPVRPHQWQHQAAALITAVRMKEARLMSSERGMCTRDLDKKQGSIIAPRLPVSANGVLCEAIDVTEPRSCVLLVTCISQPSDQPLSIGGRDQCDTRHGLF</sequence>